<reference evidence="9" key="2">
    <citation type="submission" date="2010-04" db="EMBL/GenBank/DDBJ databases">
        <authorList>
            <person name="Buell R."/>
            <person name="Hamilton J."/>
            <person name="Hostetler J."/>
        </authorList>
    </citation>
    <scope>NUCLEOTIDE SEQUENCE [LARGE SCALE GENOMIC DNA]</scope>
    <source>
        <strain evidence="9">DAOM:BR144</strain>
    </source>
</reference>
<dbReference type="SUPFAM" id="SSF56059">
    <property type="entry name" value="Glutathione synthetase ATP-binding domain-like"/>
    <property type="match status" value="1"/>
</dbReference>
<proteinExistence type="inferred from homology"/>
<evidence type="ECO:0000256" key="6">
    <source>
        <dbReference type="PROSITE-ProRule" id="PRU00409"/>
    </source>
</evidence>
<evidence type="ECO:0000313" key="9">
    <source>
        <dbReference type="Proteomes" id="UP000019132"/>
    </source>
</evidence>
<dbReference type="PANTHER" id="PTHR12241:SF39">
    <property type="entry name" value="TUBULIN POLYGLUTAMYLASE TTLL9-RELATED"/>
    <property type="match status" value="1"/>
</dbReference>
<dbReference type="eggNOG" id="KOG2157">
    <property type="taxonomic scope" value="Eukaryota"/>
</dbReference>
<dbReference type="FunCoup" id="K3WCE0">
    <property type="interactions" value="11"/>
</dbReference>
<dbReference type="PANTHER" id="PTHR12241">
    <property type="entry name" value="TUBULIN POLYGLUTAMYLASE"/>
    <property type="match status" value="1"/>
</dbReference>
<evidence type="ECO:0000256" key="1">
    <source>
        <dbReference type="ARBA" id="ARBA00006820"/>
    </source>
</evidence>
<comment type="similarity">
    <text evidence="1">Belongs to the tubulin--tyrosine ligase family.</text>
</comment>
<dbReference type="STRING" id="431595.K3WCE0"/>
<dbReference type="InterPro" id="IPR011761">
    <property type="entry name" value="ATP-grasp"/>
</dbReference>
<reference evidence="8" key="3">
    <citation type="submission" date="2014-11" db="UniProtKB">
        <authorList>
            <consortium name="EnsemblProtists"/>
        </authorList>
    </citation>
    <scope>IDENTIFICATION</scope>
    <source>
        <strain evidence="8">DAOM BR144</strain>
    </source>
</reference>
<organism evidence="8 9">
    <name type="scientific">Globisporangium ultimum (strain ATCC 200006 / CBS 805.95 / DAOM BR144)</name>
    <name type="common">Pythium ultimum</name>
    <dbReference type="NCBI Taxonomy" id="431595"/>
    <lineage>
        <taxon>Eukaryota</taxon>
        <taxon>Sar</taxon>
        <taxon>Stramenopiles</taxon>
        <taxon>Oomycota</taxon>
        <taxon>Peronosporomycetes</taxon>
        <taxon>Pythiales</taxon>
        <taxon>Pythiaceae</taxon>
        <taxon>Globisporangium</taxon>
    </lineage>
</organism>
<dbReference type="GO" id="GO:0015631">
    <property type="term" value="F:tubulin binding"/>
    <property type="evidence" value="ECO:0007669"/>
    <property type="project" value="TreeGrafter"/>
</dbReference>
<sequence length="430" mass="50145">MDRKHGNGGVLQRSESRERRRIVRFRSSLRSTVLDVMEWQGNWIETDSEFDWDLHWADVGWVREHLDAFTPLQDHQRISHFQNHYELTRKDLLVKNLKRIKKQLQRRIIIVMHSGDAESRQEADKYDFWAATFVLPAEYGMFLEEFKRNVGGRWIMKPIGKAQGRGIFLFDKLSEISDWKRDHTWKSDGGLAAKTSETYIVQKYVENPYTIGGKKFDLRLYVLVTSFSPLVFWIYRAGFGRFSNSRYSQSKGDIDNLFMHLTNASVQKTAEDYDKSLGCKWPLHNLKMFLIGKHDIATVDRLFYDIQMLITRSLLSVQQVVIQDKHCFELYGYDVLIDSDLKPWLLEVNASPSLTADTEQDYQLKVNVVQHTLDVIDMESKRSGKELHVGGFDLIWNNGPVPHAHPNGYSSYLGCTFEWQDVPHSSSKPR</sequence>
<dbReference type="PROSITE" id="PS50975">
    <property type="entry name" value="ATP_GRASP"/>
    <property type="match status" value="1"/>
</dbReference>
<dbReference type="AlphaFoldDB" id="K3WCE0"/>
<keyword evidence="9" id="KW-1185">Reference proteome</keyword>
<dbReference type="PROSITE" id="PS51221">
    <property type="entry name" value="TTL"/>
    <property type="match status" value="1"/>
</dbReference>
<evidence type="ECO:0000256" key="4">
    <source>
        <dbReference type="ARBA" id="ARBA00022840"/>
    </source>
</evidence>
<dbReference type="InterPro" id="IPR004344">
    <property type="entry name" value="TTL/TTLL_fam"/>
</dbReference>
<dbReference type="GO" id="GO:0070740">
    <property type="term" value="F:tubulin-glutamic acid ligase activity"/>
    <property type="evidence" value="ECO:0007669"/>
    <property type="project" value="TreeGrafter"/>
</dbReference>
<dbReference type="Pfam" id="PF03133">
    <property type="entry name" value="TTL"/>
    <property type="match status" value="1"/>
</dbReference>
<keyword evidence="3 6" id="KW-0547">Nucleotide-binding</keyword>
<dbReference type="GO" id="GO:0046872">
    <property type="term" value="F:metal ion binding"/>
    <property type="evidence" value="ECO:0007669"/>
    <property type="project" value="InterPro"/>
</dbReference>
<reference evidence="9" key="1">
    <citation type="journal article" date="2010" name="Genome Biol.">
        <title>Genome sequence of the necrotrophic plant pathogen Pythium ultimum reveals original pathogenicity mechanisms and effector repertoire.</title>
        <authorList>
            <person name="Levesque C.A."/>
            <person name="Brouwer H."/>
            <person name="Cano L."/>
            <person name="Hamilton J.P."/>
            <person name="Holt C."/>
            <person name="Huitema E."/>
            <person name="Raffaele S."/>
            <person name="Robideau G.P."/>
            <person name="Thines M."/>
            <person name="Win J."/>
            <person name="Zerillo M.M."/>
            <person name="Beakes G.W."/>
            <person name="Boore J.L."/>
            <person name="Busam D."/>
            <person name="Dumas B."/>
            <person name="Ferriera S."/>
            <person name="Fuerstenberg S.I."/>
            <person name="Gachon C.M."/>
            <person name="Gaulin E."/>
            <person name="Govers F."/>
            <person name="Grenville-Briggs L."/>
            <person name="Horner N."/>
            <person name="Hostetler J."/>
            <person name="Jiang R.H."/>
            <person name="Johnson J."/>
            <person name="Krajaejun T."/>
            <person name="Lin H."/>
            <person name="Meijer H.J."/>
            <person name="Moore B."/>
            <person name="Morris P."/>
            <person name="Phuntmart V."/>
            <person name="Puiu D."/>
            <person name="Shetty J."/>
            <person name="Stajich J.E."/>
            <person name="Tripathy S."/>
            <person name="Wawra S."/>
            <person name="van West P."/>
            <person name="Whitty B.R."/>
            <person name="Coutinho P.M."/>
            <person name="Henrissat B."/>
            <person name="Martin F."/>
            <person name="Thomas P.D."/>
            <person name="Tyler B.M."/>
            <person name="De Vries R.P."/>
            <person name="Kamoun S."/>
            <person name="Yandell M."/>
            <person name="Tisserat N."/>
            <person name="Buell C.R."/>
        </authorList>
    </citation>
    <scope>NUCLEOTIDE SEQUENCE</scope>
    <source>
        <strain evidence="9">DAOM:BR144</strain>
    </source>
</reference>
<evidence type="ECO:0000313" key="8">
    <source>
        <dbReference type="EnsemblProtists" id="PYU1_T002631"/>
    </source>
</evidence>
<feature type="domain" description="ATP-grasp" evidence="7">
    <location>
        <begin position="120"/>
        <end position="377"/>
    </location>
</feature>
<dbReference type="EnsemblProtists" id="PYU1_T002631">
    <property type="protein sequence ID" value="PYU1_T002631"/>
    <property type="gene ID" value="PYU1_G002628"/>
</dbReference>
<evidence type="ECO:0000259" key="7">
    <source>
        <dbReference type="PROSITE" id="PS50975"/>
    </source>
</evidence>
<dbReference type="GO" id="GO:0005524">
    <property type="term" value="F:ATP binding"/>
    <property type="evidence" value="ECO:0007669"/>
    <property type="project" value="UniProtKB-UniRule"/>
</dbReference>
<dbReference type="OMA" id="EWISERF"/>
<dbReference type="GO" id="GO:0000226">
    <property type="term" value="P:microtubule cytoskeleton organization"/>
    <property type="evidence" value="ECO:0007669"/>
    <property type="project" value="TreeGrafter"/>
</dbReference>
<protein>
    <recommendedName>
        <fullName evidence="5">Tubulin--tyrosine ligase-like protein 9</fullName>
    </recommendedName>
</protein>
<evidence type="ECO:0000256" key="3">
    <source>
        <dbReference type="ARBA" id="ARBA00022741"/>
    </source>
</evidence>
<accession>K3WCE0</accession>
<dbReference type="InParanoid" id="K3WCE0"/>
<keyword evidence="4 6" id="KW-0067">ATP-binding</keyword>
<dbReference type="Proteomes" id="UP000019132">
    <property type="component" value="Unassembled WGS sequence"/>
</dbReference>
<evidence type="ECO:0000256" key="5">
    <source>
        <dbReference type="ARBA" id="ARBA00030445"/>
    </source>
</evidence>
<evidence type="ECO:0000256" key="2">
    <source>
        <dbReference type="ARBA" id="ARBA00022598"/>
    </source>
</evidence>
<dbReference type="HOGENOM" id="CLU_010131_0_1_1"/>
<dbReference type="VEuPathDB" id="FungiDB:PYU1_G002628"/>
<keyword evidence="2" id="KW-0436">Ligase</keyword>
<dbReference type="GO" id="GO:0036064">
    <property type="term" value="C:ciliary basal body"/>
    <property type="evidence" value="ECO:0007669"/>
    <property type="project" value="TreeGrafter"/>
</dbReference>
<dbReference type="Gene3D" id="3.30.470.20">
    <property type="entry name" value="ATP-grasp fold, B domain"/>
    <property type="match status" value="1"/>
</dbReference>
<name>K3WCE0_GLOUD</name>